<evidence type="ECO:0000256" key="8">
    <source>
        <dbReference type="SAM" id="Phobius"/>
    </source>
</evidence>
<protein>
    <submittedName>
        <fullName evidence="10">TrkA family protein</fullName>
    </submittedName>
</protein>
<name>A0A542YN48_9MICO</name>
<dbReference type="GO" id="GO:0008324">
    <property type="term" value="F:monoatomic cation transmembrane transporter activity"/>
    <property type="evidence" value="ECO:0007669"/>
    <property type="project" value="InterPro"/>
</dbReference>
<feature type="domain" description="RCK C-terminal" evidence="9">
    <location>
        <begin position="226"/>
        <end position="324"/>
    </location>
</feature>
<dbReference type="GO" id="GO:0006813">
    <property type="term" value="P:potassium ion transport"/>
    <property type="evidence" value="ECO:0007669"/>
    <property type="project" value="InterPro"/>
</dbReference>
<dbReference type="AlphaFoldDB" id="A0A542YN48"/>
<dbReference type="InterPro" id="IPR004680">
    <property type="entry name" value="Cit_transptr-like_dom"/>
</dbReference>
<evidence type="ECO:0000259" key="9">
    <source>
        <dbReference type="PROSITE" id="PS51202"/>
    </source>
</evidence>
<dbReference type="InterPro" id="IPR006037">
    <property type="entry name" value="RCK_C"/>
</dbReference>
<feature type="transmembrane region" description="Helical" evidence="8">
    <location>
        <begin position="158"/>
        <end position="183"/>
    </location>
</feature>
<dbReference type="Pfam" id="PF03600">
    <property type="entry name" value="CitMHS"/>
    <property type="match status" value="1"/>
</dbReference>
<evidence type="ECO:0000256" key="3">
    <source>
        <dbReference type="ARBA" id="ARBA00022692"/>
    </source>
</evidence>
<feature type="transmembrane region" description="Helical" evidence="8">
    <location>
        <begin position="559"/>
        <end position="580"/>
    </location>
</feature>
<feature type="transmembrane region" description="Helical" evidence="8">
    <location>
        <begin position="110"/>
        <end position="137"/>
    </location>
</feature>
<accession>A0A542YN48</accession>
<dbReference type="InterPro" id="IPR036721">
    <property type="entry name" value="RCK_C_sf"/>
</dbReference>
<keyword evidence="11" id="KW-1185">Reference proteome</keyword>
<dbReference type="InterPro" id="IPR051679">
    <property type="entry name" value="DASS-Related_Transporters"/>
</dbReference>
<evidence type="ECO:0000256" key="6">
    <source>
        <dbReference type="ARBA" id="ARBA00023136"/>
    </source>
</evidence>
<feature type="transmembrane region" description="Helical" evidence="8">
    <location>
        <begin position="507"/>
        <end position="528"/>
    </location>
</feature>
<dbReference type="RefSeq" id="WP_141783630.1">
    <property type="nucleotide sequence ID" value="NZ_BAAAIK010000003.1"/>
</dbReference>
<feature type="region of interest" description="Disordered" evidence="7">
    <location>
        <begin position="276"/>
        <end position="296"/>
    </location>
</feature>
<dbReference type="OrthoDB" id="9809303at2"/>
<keyword evidence="5 8" id="KW-1133">Transmembrane helix</keyword>
<evidence type="ECO:0000256" key="1">
    <source>
        <dbReference type="ARBA" id="ARBA00004141"/>
    </source>
</evidence>
<feature type="transmembrane region" description="Helical" evidence="8">
    <location>
        <begin position="195"/>
        <end position="214"/>
    </location>
</feature>
<evidence type="ECO:0000313" key="10">
    <source>
        <dbReference type="EMBL" id="TQL49364.1"/>
    </source>
</evidence>
<dbReference type="Proteomes" id="UP000319516">
    <property type="component" value="Unassembled WGS sequence"/>
</dbReference>
<dbReference type="PANTHER" id="PTHR43652:SF2">
    <property type="entry name" value="BASIC AMINO ACID ANTIPORTER YFCC-RELATED"/>
    <property type="match status" value="1"/>
</dbReference>
<evidence type="ECO:0000256" key="4">
    <source>
        <dbReference type="ARBA" id="ARBA00022737"/>
    </source>
</evidence>
<keyword evidence="6 8" id="KW-0472">Membrane</keyword>
<keyword evidence="2" id="KW-0813">Transport</keyword>
<dbReference type="GO" id="GO:0005886">
    <property type="term" value="C:plasma membrane"/>
    <property type="evidence" value="ECO:0007669"/>
    <property type="project" value="TreeGrafter"/>
</dbReference>
<dbReference type="InterPro" id="IPR031312">
    <property type="entry name" value="Na/sul_symport_CS"/>
</dbReference>
<feature type="transmembrane region" description="Helical" evidence="8">
    <location>
        <begin position="600"/>
        <end position="621"/>
    </location>
</feature>
<organism evidence="10 11">
    <name type="scientific">Ornithinicoccus hortensis</name>
    <dbReference type="NCBI Taxonomy" id="82346"/>
    <lineage>
        <taxon>Bacteria</taxon>
        <taxon>Bacillati</taxon>
        <taxon>Actinomycetota</taxon>
        <taxon>Actinomycetes</taxon>
        <taxon>Micrococcales</taxon>
        <taxon>Intrasporangiaceae</taxon>
        <taxon>Ornithinicoccus</taxon>
    </lineage>
</organism>
<proteinExistence type="predicted"/>
<keyword evidence="4" id="KW-0677">Repeat</keyword>
<evidence type="ECO:0000256" key="7">
    <source>
        <dbReference type="SAM" id="MobiDB-lite"/>
    </source>
</evidence>
<gene>
    <name evidence="10" type="ORF">FB467_0433</name>
</gene>
<comment type="subcellular location">
    <subcellularLocation>
        <location evidence="1">Membrane</location>
        <topology evidence="1">Multi-pass membrane protein</topology>
    </subcellularLocation>
</comment>
<feature type="compositionally biased region" description="Low complexity" evidence="7">
    <location>
        <begin position="276"/>
        <end position="288"/>
    </location>
</feature>
<feature type="transmembrane region" description="Helical" evidence="8">
    <location>
        <begin position="476"/>
        <end position="495"/>
    </location>
</feature>
<feature type="transmembrane region" description="Helical" evidence="8">
    <location>
        <begin position="30"/>
        <end position="49"/>
    </location>
</feature>
<evidence type="ECO:0000313" key="11">
    <source>
        <dbReference type="Proteomes" id="UP000319516"/>
    </source>
</evidence>
<comment type="caution">
    <text evidence="10">The sequence shown here is derived from an EMBL/GenBank/DDBJ whole genome shotgun (WGS) entry which is preliminary data.</text>
</comment>
<dbReference type="SUPFAM" id="SSF116726">
    <property type="entry name" value="TrkA C-terminal domain-like"/>
    <property type="match status" value="2"/>
</dbReference>
<evidence type="ECO:0000256" key="2">
    <source>
        <dbReference type="ARBA" id="ARBA00022448"/>
    </source>
</evidence>
<dbReference type="PANTHER" id="PTHR43652">
    <property type="entry name" value="BASIC AMINO ACID ANTIPORTER YFCC-RELATED"/>
    <property type="match status" value="1"/>
</dbReference>
<dbReference type="Gene3D" id="3.30.70.1450">
    <property type="entry name" value="Regulator of K+ conductance, C-terminal domain"/>
    <property type="match status" value="1"/>
</dbReference>
<sequence>MTVEIMLVLAVVVAALVLFATQWLPVDITALLVLLVLMVIPFVGQASWLQDRGIDLPSAFPTVAEGLSGLSNPATVTVLAMFMLSAGVQASGLIHVVANRLAPLIGSSELRLVVVIGVVVGLLSGFINNTAAVAVAMPMVIDLTRRLGLRASRILMPLSFFAQLGGMLTLIGTSTSILASSLLREEQAFGRDLRMFEFSALGALGLGVGLLYFVTVGRLLLPSRDEGAGAEDGEQTFLVELMVPGDSDLVGQTLAEAEFEARAGVDVVRLSRDAAPARSGAPAAGQDAGRADRDPDEVTVEAGDVLLVRATPIQVMDLADSETVQVVSDLVSRRRITPDDDSTLVRVLLKDRRWFNGRAARDVDLAGRVGGRLVGVEMARPRADRLAEERLHVGEIVLVQVPTRSLERLRRRPEIILLDEFDNDFGTRQMWIAGSVLAGVVGVAALTPLPIVVSALVGVVVMVLTGVLRKEDMYPSVSWDVIFLLAGMIPLGIALTKSGAADGAASLLSDAASGWHPLVVLLALYLATTILTELVSNNATVVIAIPVAVALADSLGIDVLAVALVVIFAASTSFLSPIGYQTNTMVFGTGLYRFTDFAKVGAPLNILLMGLTCVAVWWWLLT</sequence>
<feature type="transmembrane region" description="Helical" evidence="8">
    <location>
        <begin position="7"/>
        <end position="24"/>
    </location>
</feature>
<feature type="transmembrane region" description="Helical" evidence="8">
    <location>
        <begin position="436"/>
        <end position="464"/>
    </location>
</feature>
<reference evidence="10 11" key="1">
    <citation type="submission" date="2019-06" db="EMBL/GenBank/DDBJ databases">
        <title>Sequencing the genomes of 1000 actinobacteria strains.</title>
        <authorList>
            <person name="Klenk H.-P."/>
        </authorList>
    </citation>
    <scope>NUCLEOTIDE SEQUENCE [LARGE SCALE GENOMIC DNA]</scope>
    <source>
        <strain evidence="10 11">DSM 12335</strain>
    </source>
</reference>
<feature type="transmembrane region" description="Helical" evidence="8">
    <location>
        <begin position="76"/>
        <end position="98"/>
    </location>
</feature>
<keyword evidence="3 8" id="KW-0812">Transmembrane</keyword>
<dbReference type="PROSITE" id="PS01271">
    <property type="entry name" value="NA_SULFATE"/>
    <property type="match status" value="1"/>
</dbReference>
<dbReference type="EMBL" id="VFOP01000001">
    <property type="protein sequence ID" value="TQL49364.1"/>
    <property type="molecule type" value="Genomic_DNA"/>
</dbReference>
<evidence type="ECO:0000256" key="5">
    <source>
        <dbReference type="ARBA" id="ARBA00022989"/>
    </source>
</evidence>
<dbReference type="PROSITE" id="PS51202">
    <property type="entry name" value="RCK_C"/>
    <property type="match status" value="1"/>
</dbReference>